<keyword evidence="5" id="KW-0460">Magnesium</keyword>
<dbReference type="Gene3D" id="3.30.420.10">
    <property type="entry name" value="Ribonuclease H-like superfamily/Ribonuclease H"/>
    <property type="match status" value="1"/>
</dbReference>
<dbReference type="GO" id="GO:0006310">
    <property type="term" value="P:DNA recombination"/>
    <property type="evidence" value="ECO:0007669"/>
    <property type="project" value="UniProtKB-KW"/>
</dbReference>
<dbReference type="GO" id="GO:0004519">
    <property type="term" value="F:endonuclease activity"/>
    <property type="evidence" value="ECO:0007669"/>
    <property type="project" value="UniProtKB-KW"/>
</dbReference>
<evidence type="ECO:0000256" key="8">
    <source>
        <dbReference type="ARBA" id="ARBA00022932"/>
    </source>
</evidence>
<dbReference type="PANTHER" id="PTHR42648:SF11">
    <property type="entry name" value="TRANSPOSON TY4-P GAG-POL POLYPROTEIN"/>
    <property type="match status" value="1"/>
</dbReference>
<evidence type="ECO:0000256" key="11">
    <source>
        <dbReference type="SAM" id="MobiDB-lite"/>
    </source>
</evidence>
<feature type="region of interest" description="Disordered" evidence="11">
    <location>
        <begin position="1"/>
        <end position="31"/>
    </location>
</feature>
<keyword evidence="14" id="KW-1185">Reference proteome</keyword>
<keyword evidence="8" id="KW-0548">Nucleotidyltransferase</keyword>
<feature type="compositionally biased region" description="Polar residues" evidence="11">
    <location>
        <begin position="1"/>
        <end position="20"/>
    </location>
</feature>
<evidence type="ECO:0000256" key="4">
    <source>
        <dbReference type="ARBA" id="ARBA00022801"/>
    </source>
</evidence>
<dbReference type="InterPro" id="IPR043502">
    <property type="entry name" value="DNA/RNA_pol_sf"/>
</dbReference>
<evidence type="ECO:0000256" key="5">
    <source>
        <dbReference type="ARBA" id="ARBA00022842"/>
    </source>
</evidence>
<reference evidence="13" key="1">
    <citation type="submission" date="2018-05" db="EMBL/GenBank/DDBJ databases">
        <title>Draft genome of Mucuna pruriens seed.</title>
        <authorList>
            <person name="Nnadi N.E."/>
            <person name="Vos R."/>
            <person name="Hasami M.H."/>
            <person name="Devisetty U.K."/>
            <person name="Aguiy J.C."/>
        </authorList>
    </citation>
    <scope>NUCLEOTIDE SEQUENCE [LARGE SCALE GENOMIC DNA]</scope>
    <source>
        <strain evidence="13">JCA_2017</strain>
    </source>
</reference>
<sequence>MSSNSFTSQKTESSLENKVNGNKGGIPKKKRILTRRQRVHCTDTILGSGYNVKSNIEKRDKTNHVAPQDLHLFASHKMVTGLPQVVVPEVVCKECTGCKKTSRTNSRTIPTTATEKLEVIHSVVCGPIQTETPGGNRKIWIYLKGKHEVLDVFKKFKCLAEKHNGKMIKVLTTDSGRGYMSSEFKEFCESKGIIHEVISPYTPQHSGTIEKRNRTLLNLVRCMLKGKNLPNFLWGEAVSTTTYIMNKSPTRRVEDKTLEKAWTRAKLNVAYLRTFGLVLYKQDHELFQDLVVNLEEELVHFALIVEAEPVEFDRAATKEKWVKAMKKEINSIELVDRPSNKKPIALKWVYKVKVNPRGEVVKYKAKLVAKGFLQKAGIDYGEVYAPVARIETIRLVVAIVTNANWYMHQLDVKSAFLNGPLEEEGFVVKGEENKMYKPKKALYGLKQILRAWNRRIDSYLSLIGFKKCTSKHGVYVKCWKDSMKSEKLLVCLYVDDLLIIGSYKEAIIGLERQLMNEFEMSDLGLLSYFLGIEFKMTRYDQSKYAKDLLKRLNMKQSNPVDTLVEVHAKANLLAAKRILRCVQGTIDFGILLLNGEADTEPDLVGYFDSNWYGDKSDRKSTTGYIFLYRGAPIYWSSTKEPVVALSSCEAKYIVTSETLCQVAWLDALMKDLQVEDLGKIKLLVDKKSSIDLARHLAAYGRSKHIETRFHFLREQVSTKKLRIEHCRTEIQFVDILTNTLKLERCPGQRSVSKTLAGRLLKLTQMLTGLDLSQIDGQHQNVVTRSSDQADYRAIAQGLCDNKAAISIAQMIKLSMWRFDSHFINEKVDEGNKGERLKDNEIFMIL</sequence>
<dbReference type="InterPro" id="IPR001584">
    <property type="entry name" value="Integrase_cat-core"/>
</dbReference>
<dbReference type="GO" id="GO:0003964">
    <property type="term" value="F:RNA-directed DNA polymerase activity"/>
    <property type="evidence" value="ECO:0007669"/>
    <property type="project" value="UniProtKB-KW"/>
</dbReference>
<dbReference type="GO" id="GO:0046872">
    <property type="term" value="F:metal ion binding"/>
    <property type="evidence" value="ECO:0007669"/>
    <property type="project" value="UniProtKB-KW"/>
</dbReference>
<comment type="caution">
    <text evidence="13">The sequence shown here is derived from an EMBL/GenBank/DDBJ whole genome shotgun (WGS) entry which is preliminary data.</text>
</comment>
<dbReference type="PROSITE" id="PS50994">
    <property type="entry name" value="INTEGRASE"/>
    <property type="match status" value="1"/>
</dbReference>
<dbReference type="EMBL" id="QJKJ01012895">
    <property type="protein sequence ID" value="RDX67657.1"/>
    <property type="molecule type" value="Genomic_DNA"/>
</dbReference>
<dbReference type="InterPro" id="IPR039537">
    <property type="entry name" value="Retrotran_Ty1/copia-like"/>
</dbReference>
<name>A0A371ENN1_MUCPR</name>
<keyword evidence="3" id="KW-0255">Endonuclease</keyword>
<evidence type="ECO:0000256" key="6">
    <source>
        <dbReference type="ARBA" id="ARBA00022908"/>
    </source>
</evidence>
<dbReference type="Pfam" id="PF07727">
    <property type="entry name" value="RVT_2"/>
    <property type="match status" value="1"/>
</dbReference>
<evidence type="ECO:0000256" key="10">
    <source>
        <dbReference type="ARBA" id="ARBA00023268"/>
    </source>
</evidence>
<dbReference type="GO" id="GO:0015074">
    <property type="term" value="P:DNA integration"/>
    <property type="evidence" value="ECO:0007669"/>
    <property type="project" value="UniProtKB-KW"/>
</dbReference>
<keyword evidence="2" id="KW-0479">Metal-binding</keyword>
<evidence type="ECO:0000256" key="1">
    <source>
        <dbReference type="ARBA" id="ARBA00022722"/>
    </source>
</evidence>
<dbReference type="CDD" id="cd09272">
    <property type="entry name" value="RNase_HI_RT_Ty1"/>
    <property type="match status" value="1"/>
</dbReference>
<dbReference type="InterPro" id="IPR012337">
    <property type="entry name" value="RNaseH-like_sf"/>
</dbReference>
<feature type="domain" description="Integrase catalytic" evidence="12">
    <location>
        <begin position="106"/>
        <end position="266"/>
    </location>
</feature>
<protein>
    <submittedName>
        <fullName evidence="13">Copia protein</fullName>
    </submittedName>
</protein>
<dbReference type="InterPro" id="IPR013103">
    <property type="entry name" value="RVT_2"/>
</dbReference>
<dbReference type="InterPro" id="IPR036397">
    <property type="entry name" value="RNaseH_sf"/>
</dbReference>
<evidence type="ECO:0000256" key="3">
    <source>
        <dbReference type="ARBA" id="ARBA00022759"/>
    </source>
</evidence>
<dbReference type="AlphaFoldDB" id="A0A371ENN1"/>
<dbReference type="GO" id="GO:0003887">
    <property type="term" value="F:DNA-directed DNA polymerase activity"/>
    <property type="evidence" value="ECO:0007669"/>
    <property type="project" value="UniProtKB-KW"/>
</dbReference>
<keyword evidence="4" id="KW-0378">Hydrolase</keyword>
<keyword evidence="10" id="KW-0511">Multifunctional enzyme</keyword>
<dbReference type="PANTHER" id="PTHR42648">
    <property type="entry name" value="TRANSPOSASE, PUTATIVE-RELATED"/>
    <property type="match status" value="1"/>
</dbReference>
<evidence type="ECO:0000256" key="9">
    <source>
        <dbReference type="ARBA" id="ARBA00023172"/>
    </source>
</evidence>
<evidence type="ECO:0000256" key="2">
    <source>
        <dbReference type="ARBA" id="ARBA00022723"/>
    </source>
</evidence>
<organism evidence="13 14">
    <name type="scientific">Mucuna pruriens</name>
    <name type="common">Velvet bean</name>
    <name type="synonym">Dolichos pruriens</name>
    <dbReference type="NCBI Taxonomy" id="157652"/>
    <lineage>
        <taxon>Eukaryota</taxon>
        <taxon>Viridiplantae</taxon>
        <taxon>Streptophyta</taxon>
        <taxon>Embryophyta</taxon>
        <taxon>Tracheophyta</taxon>
        <taxon>Spermatophyta</taxon>
        <taxon>Magnoliopsida</taxon>
        <taxon>eudicotyledons</taxon>
        <taxon>Gunneridae</taxon>
        <taxon>Pentapetalae</taxon>
        <taxon>rosids</taxon>
        <taxon>fabids</taxon>
        <taxon>Fabales</taxon>
        <taxon>Fabaceae</taxon>
        <taxon>Papilionoideae</taxon>
        <taxon>50 kb inversion clade</taxon>
        <taxon>NPAAA clade</taxon>
        <taxon>indigoferoid/millettioid clade</taxon>
        <taxon>Phaseoleae</taxon>
        <taxon>Mucuna</taxon>
    </lineage>
</organism>
<feature type="non-terminal residue" evidence="13">
    <location>
        <position position="1"/>
    </location>
</feature>
<keyword evidence="8" id="KW-0808">Transferase</keyword>
<evidence type="ECO:0000313" key="14">
    <source>
        <dbReference type="Proteomes" id="UP000257109"/>
    </source>
</evidence>
<evidence type="ECO:0000313" key="13">
    <source>
        <dbReference type="EMBL" id="RDX67657.1"/>
    </source>
</evidence>
<dbReference type="GO" id="GO:0016787">
    <property type="term" value="F:hydrolase activity"/>
    <property type="evidence" value="ECO:0007669"/>
    <property type="project" value="UniProtKB-KW"/>
</dbReference>
<evidence type="ECO:0000256" key="7">
    <source>
        <dbReference type="ARBA" id="ARBA00022918"/>
    </source>
</evidence>
<gene>
    <name evidence="13" type="primary">GIP</name>
    <name evidence="13" type="ORF">CR513_53434</name>
</gene>
<accession>A0A371ENN1</accession>
<dbReference type="GO" id="GO:0003676">
    <property type="term" value="F:nucleic acid binding"/>
    <property type="evidence" value="ECO:0007669"/>
    <property type="project" value="InterPro"/>
</dbReference>
<keyword evidence="7" id="KW-0695">RNA-directed DNA polymerase</keyword>
<keyword evidence="6" id="KW-0229">DNA integration</keyword>
<proteinExistence type="predicted"/>
<keyword evidence="9" id="KW-0233">DNA recombination</keyword>
<dbReference type="OrthoDB" id="1431173at2759"/>
<dbReference type="SUPFAM" id="SSF53098">
    <property type="entry name" value="Ribonuclease H-like"/>
    <property type="match status" value="1"/>
</dbReference>
<evidence type="ECO:0000259" key="12">
    <source>
        <dbReference type="PROSITE" id="PS50994"/>
    </source>
</evidence>
<dbReference type="SUPFAM" id="SSF56672">
    <property type="entry name" value="DNA/RNA polymerases"/>
    <property type="match status" value="1"/>
</dbReference>
<keyword evidence="8" id="KW-0239">DNA-directed DNA polymerase</keyword>
<dbReference type="Proteomes" id="UP000257109">
    <property type="component" value="Unassembled WGS sequence"/>
</dbReference>
<keyword evidence="1" id="KW-0540">Nuclease</keyword>